<sequence length="317" mass="36214">MNIFQKRTIDSIGFENALNSFKKASQSVPAYSDFLRINGVNYSKIRTVDDFKHVPIVTKDNYLTKYPFKDMLVAGDIISPKIISMSSGSSGMPFFWPRNAYNSNESTEMHRQIFEQFDTLRKNTLIIIAFAMGNWIAGTYTLEALQALQDDGHRLTITTPGLDATAISRIFNELGQSYEQVIIMGYPPFVKDALLHTKDLMGIKRFSRLNLKVVLAGENISEQWRDYLMSNFIGNKSLLNVCLIYGTADAGMMGHETPETITFRRYLTKASNGVRNNFLNFSKNNTIPTIVKYYPEYKFFEEVDNYLIFTYYGALPL</sequence>
<dbReference type="EMBL" id="VMFD01000049">
    <property type="protein sequence ID" value="TSC65305.1"/>
    <property type="molecule type" value="Genomic_DNA"/>
</dbReference>
<feature type="non-terminal residue" evidence="1">
    <location>
        <position position="317"/>
    </location>
</feature>
<comment type="caution">
    <text evidence="1">The sequence shown here is derived from an EMBL/GenBank/DDBJ whole genome shotgun (WGS) entry which is preliminary data.</text>
</comment>
<name>A0A554JAA9_9BACT</name>
<evidence type="ECO:0008006" key="3">
    <source>
        <dbReference type="Google" id="ProtNLM"/>
    </source>
</evidence>
<dbReference type="AlphaFoldDB" id="A0A554JAA9"/>
<reference evidence="1 2" key="1">
    <citation type="submission" date="2017-08" db="EMBL/GenBank/DDBJ databases">
        <title>Mechanisms for carbon and nitrogen cycling indicate functional differentiation within the Candidate Phyla Radiation.</title>
        <authorList>
            <person name="Danczak R.E."/>
            <person name="Johnston M.D."/>
            <person name="Kenah C."/>
            <person name="Slattery M."/>
            <person name="Wrighton K.C."/>
            <person name="Wilkins M.J."/>
        </authorList>
    </citation>
    <scope>NUCLEOTIDE SEQUENCE [LARGE SCALE GENOMIC DNA]</scope>
    <source>
        <strain evidence="1">Gr01-1014_85</strain>
    </source>
</reference>
<evidence type="ECO:0000313" key="2">
    <source>
        <dbReference type="Proteomes" id="UP000316253"/>
    </source>
</evidence>
<protein>
    <recommendedName>
        <fullName evidence="3">Phenylacetate-CoA ligase</fullName>
    </recommendedName>
</protein>
<dbReference type="InterPro" id="IPR042099">
    <property type="entry name" value="ANL_N_sf"/>
</dbReference>
<accession>A0A554JAA9</accession>
<gene>
    <name evidence="1" type="ORF">CEO22_516</name>
</gene>
<dbReference type="Gene3D" id="3.40.50.12780">
    <property type="entry name" value="N-terminal domain of ligase-like"/>
    <property type="match status" value="1"/>
</dbReference>
<dbReference type="Proteomes" id="UP000316253">
    <property type="component" value="Unassembled WGS sequence"/>
</dbReference>
<organism evidence="1 2">
    <name type="scientific">Candidatus Berkelbacteria bacterium Gr01-1014_85</name>
    <dbReference type="NCBI Taxonomy" id="2017150"/>
    <lineage>
        <taxon>Bacteria</taxon>
        <taxon>Candidatus Berkelbacteria</taxon>
    </lineage>
</organism>
<dbReference type="PANTHER" id="PTHR43845:SF1">
    <property type="entry name" value="BLR5969 PROTEIN"/>
    <property type="match status" value="1"/>
</dbReference>
<proteinExistence type="predicted"/>
<dbReference type="PANTHER" id="PTHR43845">
    <property type="entry name" value="BLR5969 PROTEIN"/>
    <property type="match status" value="1"/>
</dbReference>
<evidence type="ECO:0000313" key="1">
    <source>
        <dbReference type="EMBL" id="TSC65305.1"/>
    </source>
</evidence>